<dbReference type="InterPro" id="IPR014729">
    <property type="entry name" value="Rossmann-like_a/b/a_fold"/>
</dbReference>
<keyword evidence="5 9" id="KW-0862">Zinc</keyword>
<reference evidence="12 13" key="1">
    <citation type="journal article" date="2016" name="Nat. Commun.">
        <title>Thousands of microbial genomes shed light on interconnected biogeochemical processes in an aquifer system.</title>
        <authorList>
            <person name="Anantharaman K."/>
            <person name="Brown C.T."/>
            <person name="Hug L.A."/>
            <person name="Sharon I."/>
            <person name="Castelle C.J."/>
            <person name="Probst A.J."/>
            <person name="Thomas B.C."/>
            <person name="Singh A."/>
            <person name="Wilkins M.J."/>
            <person name="Karaoz U."/>
            <person name="Brodie E.L."/>
            <person name="Williams K.H."/>
            <person name="Hubbard S.S."/>
            <person name="Banfield J.F."/>
        </authorList>
    </citation>
    <scope>NUCLEOTIDE SEQUENCE [LARGE SCALE GENOMIC DNA]</scope>
</reference>
<dbReference type="PANTHER" id="PTHR10890:SF3">
    <property type="entry name" value="CYSTEINE--TRNA LIGASE, CYTOPLASMIC"/>
    <property type="match status" value="1"/>
</dbReference>
<comment type="subunit">
    <text evidence="1 9">Monomer.</text>
</comment>
<accession>A0A1G2N283</accession>
<dbReference type="Pfam" id="PF23493">
    <property type="entry name" value="CysS_C"/>
    <property type="match status" value="1"/>
</dbReference>
<evidence type="ECO:0000259" key="11">
    <source>
        <dbReference type="Pfam" id="PF23493"/>
    </source>
</evidence>
<dbReference type="Pfam" id="PF01406">
    <property type="entry name" value="tRNA-synt_1e"/>
    <property type="match status" value="1"/>
</dbReference>
<dbReference type="SUPFAM" id="SSF52374">
    <property type="entry name" value="Nucleotidylyl transferase"/>
    <property type="match status" value="1"/>
</dbReference>
<dbReference type="Gene3D" id="1.20.120.1910">
    <property type="entry name" value="Cysteine-tRNA ligase, C-terminal anti-codon recognition domain"/>
    <property type="match status" value="1"/>
</dbReference>
<dbReference type="Gene3D" id="3.40.50.620">
    <property type="entry name" value="HUPs"/>
    <property type="match status" value="1"/>
</dbReference>
<dbReference type="STRING" id="1802315.A3F51_01365"/>
<gene>
    <name evidence="9" type="primary">cysS</name>
    <name evidence="12" type="ORF">A3F51_01365</name>
</gene>
<feature type="binding site" evidence="9">
    <location>
        <position position="224"/>
    </location>
    <ligand>
        <name>Zn(2+)</name>
        <dbReference type="ChEBI" id="CHEBI:29105"/>
    </ligand>
</feature>
<dbReference type="GO" id="GO:0008270">
    <property type="term" value="F:zinc ion binding"/>
    <property type="evidence" value="ECO:0007669"/>
    <property type="project" value="UniProtKB-UniRule"/>
</dbReference>
<feature type="binding site" evidence="9">
    <location>
        <position position="284"/>
    </location>
    <ligand>
        <name>ATP</name>
        <dbReference type="ChEBI" id="CHEBI:30616"/>
    </ligand>
</feature>
<dbReference type="PANTHER" id="PTHR10890">
    <property type="entry name" value="CYSTEINYL-TRNA SYNTHETASE"/>
    <property type="match status" value="1"/>
</dbReference>
<keyword evidence="4 9" id="KW-0547">Nucleotide-binding</keyword>
<dbReference type="GO" id="GO:0005524">
    <property type="term" value="F:ATP binding"/>
    <property type="evidence" value="ECO:0007669"/>
    <property type="project" value="UniProtKB-UniRule"/>
</dbReference>
<dbReference type="Proteomes" id="UP000178089">
    <property type="component" value="Unassembled WGS sequence"/>
</dbReference>
<dbReference type="NCBIfam" id="TIGR00435">
    <property type="entry name" value="cysS"/>
    <property type="match status" value="1"/>
</dbReference>
<comment type="catalytic activity">
    <reaction evidence="9">
        <text>tRNA(Cys) + L-cysteine + ATP = L-cysteinyl-tRNA(Cys) + AMP + diphosphate</text>
        <dbReference type="Rhea" id="RHEA:17773"/>
        <dbReference type="Rhea" id="RHEA-COMP:9661"/>
        <dbReference type="Rhea" id="RHEA-COMP:9679"/>
        <dbReference type="ChEBI" id="CHEBI:30616"/>
        <dbReference type="ChEBI" id="CHEBI:33019"/>
        <dbReference type="ChEBI" id="CHEBI:35235"/>
        <dbReference type="ChEBI" id="CHEBI:78442"/>
        <dbReference type="ChEBI" id="CHEBI:78517"/>
        <dbReference type="ChEBI" id="CHEBI:456215"/>
        <dbReference type="EC" id="6.1.1.16"/>
    </reaction>
</comment>
<evidence type="ECO:0000256" key="7">
    <source>
        <dbReference type="ARBA" id="ARBA00022917"/>
    </source>
</evidence>
<keyword evidence="2 9" id="KW-0436">Ligase</keyword>
<evidence type="ECO:0000256" key="4">
    <source>
        <dbReference type="ARBA" id="ARBA00022741"/>
    </source>
</evidence>
<keyword evidence="9" id="KW-0963">Cytoplasm</keyword>
<feature type="domain" description="Cysteinyl-tRNA ligase anticodon binding" evidence="11">
    <location>
        <begin position="415"/>
        <end position="460"/>
    </location>
</feature>
<dbReference type="EMBL" id="MHRT01000005">
    <property type="protein sequence ID" value="OHA29321.1"/>
    <property type="molecule type" value="Genomic_DNA"/>
</dbReference>
<protein>
    <recommendedName>
        <fullName evidence="9">Cysteine--tRNA ligase</fullName>
        <ecNumber evidence="9">6.1.1.16</ecNumber>
    </recommendedName>
    <alternativeName>
        <fullName evidence="9">Cysteinyl-tRNA synthetase</fullName>
        <shortName evidence="9">CysRS</shortName>
    </alternativeName>
</protein>
<comment type="caution">
    <text evidence="12">The sequence shown here is derived from an EMBL/GenBank/DDBJ whole genome shotgun (WGS) entry which is preliminary data.</text>
</comment>
<dbReference type="InterPro" id="IPR032678">
    <property type="entry name" value="tRNA-synt_1_cat_dom"/>
</dbReference>
<dbReference type="EC" id="6.1.1.16" evidence="9"/>
<keyword evidence="3 9" id="KW-0479">Metal-binding</keyword>
<comment type="cofactor">
    <cofactor evidence="9">
        <name>Zn(2+)</name>
        <dbReference type="ChEBI" id="CHEBI:29105"/>
    </cofactor>
    <text evidence="9">Binds 1 zinc ion per subunit.</text>
</comment>
<evidence type="ECO:0000313" key="13">
    <source>
        <dbReference type="Proteomes" id="UP000178089"/>
    </source>
</evidence>
<dbReference type="InterPro" id="IPR024909">
    <property type="entry name" value="Cys-tRNA/MSH_ligase"/>
</dbReference>
<evidence type="ECO:0000256" key="5">
    <source>
        <dbReference type="ARBA" id="ARBA00022833"/>
    </source>
</evidence>
<evidence type="ECO:0000259" key="10">
    <source>
        <dbReference type="Pfam" id="PF01406"/>
    </source>
</evidence>
<dbReference type="GO" id="GO:0004817">
    <property type="term" value="F:cysteine-tRNA ligase activity"/>
    <property type="evidence" value="ECO:0007669"/>
    <property type="project" value="UniProtKB-UniRule"/>
</dbReference>
<dbReference type="CDD" id="cd00672">
    <property type="entry name" value="CysRS_core"/>
    <property type="match status" value="1"/>
</dbReference>
<dbReference type="PRINTS" id="PR00983">
    <property type="entry name" value="TRNASYNTHCYS"/>
</dbReference>
<dbReference type="AlphaFoldDB" id="A0A1G2N283"/>
<dbReference type="SUPFAM" id="SSF47323">
    <property type="entry name" value="Anticodon-binding domain of a subclass of class I aminoacyl-tRNA synthetases"/>
    <property type="match status" value="1"/>
</dbReference>
<feature type="binding site" evidence="9">
    <location>
        <position position="249"/>
    </location>
    <ligand>
        <name>Zn(2+)</name>
        <dbReference type="ChEBI" id="CHEBI:29105"/>
    </ligand>
</feature>
<feature type="short sequence motif" description="'KMSKS' region" evidence="9">
    <location>
        <begin position="281"/>
        <end position="285"/>
    </location>
</feature>
<keyword evidence="7 9" id="KW-0648">Protein biosynthesis</keyword>
<dbReference type="InterPro" id="IPR056411">
    <property type="entry name" value="CysS_C"/>
</dbReference>
<evidence type="ECO:0000313" key="12">
    <source>
        <dbReference type="EMBL" id="OHA29321.1"/>
    </source>
</evidence>
<keyword evidence="8 9" id="KW-0030">Aminoacyl-tRNA synthetase</keyword>
<dbReference type="GO" id="GO:0006423">
    <property type="term" value="P:cysteinyl-tRNA aminoacylation"/>
    <property type="evidence" value="ECO:0007669"/>
    <property type="project" value="UniProtKB-UniRule"/>
</dbReference>
<evidence type="ECO:0000256" key="8">
    <source>
        <dbReference type="ARBA" id="ARBA00023146"/>
    </source>
</evidence>
<evidence type="ECO:0000256" key="6">
    <source>
        <dbReference type="ARBA" id="ARBA00022840"/>
    </source>
</evidence>
<evidence type="ECO:0000256" key="1">
    <source>
        <dbReference type="ARBA" id="ARBA00011245"/>
    </source>
</evidence>
<dbReference type="HAMAP" id="MF_00041">
    <property type="entry name" value="Cys_tRNA_synth"/>
    <property type="match status" value="1"/>
</dbReference>
<feature type="binding site" evidence="9">
    <location>
        <position position="253"/>
    </location>
    <ligand>
        <name>Zn(2+)</name>
        <dbReference type="ChEBI" id="CHEBI:29105"/>
    </ligand>
</feature>
<evidence type="ECO:0000256" key="9">
    <source>
        <dbReference type="HAMAP-Rule" id="MF_00041"/>
    </source>
</evidence>
<dbReference type="InterPro" id="IPR015803">
    <property type="entry name" value="Cys-tRNA-ligase"/>
</dbReference>
<keyword evidence="6 9" id="KW-0067">ATP-binding</keyword>
<dbReference type="GO" id="GO:0005829">
    <property type="term" value="C:cytosol"/>
    <property type="evidence" value="ECO:0007669"/>
    <property type="project" value="TreeGrafter"/>
</dbReference>
<comment type="similarity">
    <text evidence="9">Belongs to the class-I aminoacyl-tRNA synthetase family.</text>
</comment>
<evidence type="ECO:0000256" key="2">
    <source>
        <dbReference type="ARBA" id="ARBA00022598"/>
    </source>
</evidence>
<organism evidence="12 13">
    <name type="scientific">Candidatus Taylorbacteria bacterium RIFCSPHIGHO2_12_FULL_45_16</name>
    <dbReference type="NCBI Taxonomy" id="1802315"/>
    <lineage>
        <taxon>Bacteria</taxon>
        <taxon>Candidatus Tayloriibacteriota</taxon>
    </lineage>
</organism>
<name>A0A1G2N283_9BACT</name>
<feature type="binding site" evidence="9">
    <location>
        <position position="25"/>
    </location>
    <ligand>
        <name>Zn(2+)</name>
        <dbReference type="ChEBI" id="CHEBI:29105"/>
    </ligand>
</feature>
<feature type="domain" description="tRNA synthetases class I catalytic" evidence="10">
    <location>
        <begin position="15"/>
        <end position="329"/>
    </location>
</feature>
<comment type="subcellular location">
    <subcellularLocation>
        <location evidence="9">Cytoplasm</location>
    </subcellularLocation>
</comment>
<evidence type="ECO:0000256" key="3">
    <source>
        <dbReference type="ARBA" id="ARBA00022723"/>
    </source>
</evidence>
<proteinExistence type="inferred from homology"/>
<feature type="short sequence motif" description="'HIGH' region" evidence="9">
    <location>
        <begin position="27"/>
        <end position="37"/>
    </location>
</feature>
<dbReference type="InterPro" id="IPR009080">
    <property type="entry name" value="tRNAsynth_Ia_anticodon-bd"/>
</dbReference>
<sequence length="465" mass="53186">MHLYNTLTLHKETFIKKEWVTMYHCGPTVYDYAHIGNLRSYVFADILRRTFEYNSYKVHQVINITDIGHLVTDGDDGEDKMIKALKREGKPFTLEAMRDVATFYFEKFVDDLKSLNIKLPQEFPRASDHIEDDIDFIKILEQKGYTYPTEDGIYFDTAKFTPYGKLGKLKETALKIDDQTDIQSRVGWNSDKRSQRDFAVWKFDAKLGWESPWGKGLPGWHIECSVMSRKYLGQPFDIHTGGVDHIPIHHNNEIAQSESAYDGPLAHYWMHNEFVTLNNSKMSKSAGNFATLAELKEQFISPLAYRYWLLTAHYRSPANFTLEAVQGAQNALIRLISLIGNLPDDGFISTSYKENFQTYINNDLDTPKGIALVWDILRDKQLSDADKKATIINIDEVLGLNLIAAKGIAEETVKDVPADIAALVEAREQARAEKDWVKSDALRQEIEERGFVVTDTKDGIRVILK</sequence>